<dbReference type="EMBL" id="NGKA01000005">
    <property type="protein sequence ID" value="RSU13498.1"/>
    <property type="molecule type" value="Genomic_DNA"/>
</dbReference>
<name>A0A430AZK6_9ENTE</name>
<evidence type="ECO:0000313" key="9">
    <source>
        <dbReference type="EMBL" id="RSU13498.1"/>
    </source>
</evidence>
<feature type="region of interest" description="Disordered" evidence="6">
    <location>
        <begin position="84"/>
        <end position="105"/>
    </location>
</feature>
<accession>A0A430AZK6</accession>
<dbReference type="PANTHER" id="PTHR33885:SF3">
    <property type="entry name" value="PHAGE SHOCK PROTEIN C"/>
    <property type="match status" value="1"/>
</dbReference>
<evidence type="ECO:0000256" key="7">
    <source>
        <dbReference type="SAM" id="Phobius"/>
    </source>
</evidence>
<reference evidence="9 10" key="1">
    <citation type="submission" date="2017-05" db="EMBL/GenBank/DDBJ databases">
        <title>Vagococcus spp. assemblies.</title>
        <authorList>
            <person name="Gulvik C.A."/>
        </authorList>
    </citation>
    <scope>NUCLEOTIDE SEQUENCE [LARGE SCALE GENOMIC DNA]</scope>
    <source>
        <strain evidence="9 10">CCUG 51432</strain>
    </source>
</reference>
<evidence type="ECO:0000256" key="5">
    <source>
        <dbReference type="ARBA" id="ARBA00023136"/>
    </source>
</evidence>
<keyword evidence="5 7" id="KW-0472">Membrane</keyword>
<dbReference type="AlphaFoldDB" id="A0A430AZK6"/>
<evidence type="ECO:0000256" key="6">
    <source>
        <dbReference type="SAM" id="MobiDB-lite"/>
    </source>
</evidence>
<comment type="caution">
    <text evidence="9">The sequence shown here is derived from an EMBL/GenBank/DDBJ whole genome shotgun (WGS) entry which is preliminary data.</text>
</comment>
<evidence type="ECO:0000313" key="10">
    <source>
        <dbReference type="Proteomes" id="UP000287605"/>
    </source>
</evidence>
<evidence type="ECO:0000256" key="4">
    <source>
        <dbReference type="ARBA" id="ARBA00022989"/>
    </source>
</evidence>
<dbReference type="PANTHER" id="PTHR33885">
    <property type="entry name" value="PHAGE SHOCK PROTEIN C"/>
    <property type="match status" value="1"/>
</dbReference>
<comment type="subcellular location">
    <subcellularLocation>
        <location evidence="1">Cell membrane</location>
        <topology evidence="1">Single-pass membrane protein</topology>
    </subcellularLocation>
</comment>
<sequence length="105" mass="12001">MKKRLTKSRDNIVVSGVLGGIGEYIGIDPTIIRVIYLALSFFTAGFPGFFLYIILSIVIPSAAGPYRPNNQTRFYGNQAYYGERKEKRPRKEAEKVDEEDEWSDF</sequence>
<feature type="transmembrane region" description="Helical" evidence="7">
    <location>
        <begin position="34"/>
        <end position="59"/>
    </location>
</feature>
<feature type="compositionally biased region" description="Basic and acidic residues" evidence="6">
    <location>
        <begin position="84"/>
        <end position="94"/>
    </location>
</feature>
<evidence type="ECO:0000259" key="8">
    <source>
        <dbReference type="Pfam" id="PF04024"/>
    </source>
</evidence>
<dbReference type="Proteomes" id="UP000287605">
    <property type="component" value="Unassembled WGS sequence"/>
</dbReference>
<evidence type="ECO:0000256" key="3">
    <source>
        <dbReference type="ARBA" id="ARBA00022692"/>
    </source>
</evidence>
<dbReference type="GO" id="GO:0005886">
    <property type="term" value="C:plasma membrane"/>
    <property type="evidence" value="ECO:0007669"/>
    <property type="project" value="UniProtKB-SubCell"/>
</dbReference>
<dbReference type="InterPro" id="IPR007168">
    <property type="entry name" value="Phageshock_PspC_N"/>
</dbReference>
<dbReference type="InterPro" id="IPR052027">
    <property type="entry name" value="PspC"/>
</dbReference>
<dbReference type="Pfam" id="PF04024">
    <property type="entry name" value="PspC"/>
    <property type="match status" value="1"/>
</dbReference>
<dbReference type="OrthoDB" id="9815286at2"/>
<organism evidence="9 10">
    <name type="scientific">Vagococcus elongatus</name>
    <dbReference type="NCBI Taxonomy" id="180344"/>
    <lineage>
        <taxon>Bacteria</taxon>
        <taxon>Bacillati</taxon>
        <taxon>Bacillota</taxon>
        <taxon>Bacilli</taxon>
        <taxon>Lactobacillales</taxon>
        <taxon>Enterococcaceae</taxon>
        <taxon>Vagococcus</taxon>
    </lineage>
</organism>
<proteinExistence type="predicted"/>
<dbReference type="RefSeq" id="WP_126807764.1">
    <property type="nucleotide sequence ID" value="NZ_NGKA01000005.1"/>
</dbReference>
<evidence type="ECO:0000256" key="2">
    <source>
        <dbReference type="ARBA" id="ARBA00022475"/>
    </source>
</evidence>
<keyword evidence="4 7" id="KW-1133">Transmembrane helix</keyword>
<keyword evidence="3 7" id="KW-0812">Transmembrane</keyword>
<evidence type="ECO:0000256" key="1">
    <source>
        <dbReference type="ARBA" id="ARBA00004162"/>
    </source>
</evidence>
<keyword evidence="2" id="KW-1003">Cell membrane</keyword>
<feature type="domain" description="Phage shock protein PspC N-terminal" evidence="8">
    <location>
        <begin position="3"/>
        <end position="61"/>
    </location>
</feature>
<gene>
    <name evidence="9" type="ORF">CBF29_04390</name>
</gene>
<feature type="compositionally biased region" description="Acidic residues" evidence="6">
    <location>
        <begin position="95"/>
        <end position="105"/>
    </location>
</feature>
<protein>
    <submittedName>
        <fullName evidence="9">PspC family transcriptional regulator</fullName>
    </submittedName>
</protein>
<keyword evidence="10" id="KW-1185">Reference proteome</keyword>